<comment type="caution">
    <text evidence="1">The sequence shown here is derived from an EMBL/GenBank/DDBJ whole genome shotgun (WGS) entry which is preliminary data.</text>
</comment>
<dbReference type="AlphaFoldDB" id="A0AAP5USG9"/>
<evidence type="ECO:0000313" key="2">
    <source>
        <dbReference type="Proteomes" id="UP001246473"/>
    </source>
</evidence>
<organism evidence="1 2">
    <name type="scientific">Paraburkholderia fungorum</name>
    <dbReference type="NCBI Taxonomy" id="134537"/>
    <lineage>
        <taxon>Bacteria</taxon>
        <taxon>Pseudomonadati</taxon>
        <taxon>Pseudomonadota</taxon>
        <taxon>Betaproteobacteria</taxon>
        <taxon>Burkholderiales</taxon>
        <taxon>Burkholderiaceae</taxon>
        <taxon>Paraburkholderia</taxon>
    </lineage>
</organism>
<dbReference type="Proteomes" id="UP001246473">
    <property type="component" value="Unassembled WGS sequence"/>
</dbReference>
<gene>
    <name evidence="1" type="ORF">ParKJ_06670</name>
</gene>
<name>A0AAP5USG9_9BURK</name>
<dbReference type="EMBL" id="JANSLM010000002">
    <property type="protein sequence ID" value="MDT8837090.1"/>
    <property type="molecule type" value="Genomic_DNA"/>
</dbReference>
<sequence>MTAYDACIVYRHLPGAVMFPYLSERENSVEHINTMCLNFFDVWCESRSVVPLRHLLSGWPLTNSDPESLRRLATALRDLRRHHLYDARGASFEELCELSDCVEDLLALSSLSSLSSQSTWAAGNA</sequence>
<proteinExistence type="predicted"/>
<accession>A0AAP5USG9</accession>
<protein>
    <submittedName>
        <fullName evidence="1">Uncharacterized protein</fullName>
    </submittedName>
</protein>
<dbReference type="RefSeq" id="WP_244207499.1">
    <property type="nucleotide sequence ID" value="NZ_CAKZHR010000026.1"/>
</dbReference>
<evidence type="ECO:0000313" key="1">
    <source>
        <dbReference type="EMBL" id="MDT8837090.1"/>
    </source>
</evidence>
<reference evidence="1" key="1">
    <citation type="submission" date="2022-08" db="EMBL/GenBank/DDBJ databases">
        <authorList>
            <person name="Kim S.-J."/>
        </authorList>
    </citation>
    <scope>NUCLEOTIDE SEQUENCE</scope>
    <source>
        <strain evidence="1">KJ</strain>
    </source>
</reference>